<evidence type="ECO:0000313" key="3">
    <source>
        <dbReference type="Proteomes" id="UP001589627"/>
    </source>
</evidence>
<dbReference type="Proteomes" id="UP001589627">
    <property type="component" value="Unassembled WGS sequence"/>
</dbReference>
<feature type="region of interest" description="Disordered" evidence="1">
    <location>
        <begin position="136"/>
        <end position="178"/>
    </location>
</feature>
<dbReference type="EMBL" id="JBHLZP010000063">
    <property type="protein sequence ID" value="MFB9832826.1"/>
    <property type="molecule type" value="Genomic_DNA"/>
</dbReference>
<accession>A0ABV5YCS0</accession>
<dbReference type="RefSeq" id="WP_378199268.1">
    <property type="nucleotide sequence ID" value="NZ_JBHLZP010000063.1"/>
</dbReference>
<gene>
    <name evidence="2" type="ORF">ACFFNX_11585</name>
</gene>
<protein>
    <submittedName>
        <fullName evidence="2">Uncharacterized protein</fullName>
    </submittedName>
</protein>
<evidence type="ECO:0000256" key="1">
    <source>
        <dbReference type="SAM" id="MobiDB-lite"/>
    </source>
</evidence>
<sequence length="178" mass="19062">MAPAVIDALLAIYQNVGLFEKAVAAMTGRRAERQQPLDALADLRRYENASRKRSSTAYLPSARRSSRSLIHEVRVTGRHHIQPVFRLPSAYIDVGTEKLRELSGLAHPARHNKNLSPLIEGPVIQVAPVHAKIRRDGYRSQKTPGEGAGSAGVAASSIPAGPDQSEGTGVDGVGSGER</sequence>
<feature type="compositionally biased region" description="Low complexity" evidence="1">
    <location>
        <begin position="151"/>
        <end position="162"/>
    </location>
</feature>
<proteinExistence type="predicted"/>
<reference evidence="2 3" key="1">
    <citation type="submission" date="2024-09" db="EMBL/GenBank/DDBJ databases">
        <authorList>
            <person name="Sun Q."/>
            <person name="Mori K."/>
        </authorList>
    </citation>
    <scope>NUCLEOTIDE SEQUENCE [LARGE SCALE GENOMIC DNA]</scope>
    <source>
        <strain evidence="2 3">TBRC 0563</strain>
    </source>
</reference>
<name>A0ABV5YCS0_9ACTN</name>
<evidence type="ECO:0000313" key="2">
    <source>
        <dbReference type="EMBL" id="MFB9832826.1"/>
    </source>
</evidence>
<feature type="compositionally biased region" description="Gly residues" evidence="1">
    <location>
        <begin position="169"/>
        <end position="178"/>
    </location>
</feature>
<keyword evidence="3" id="KW-1185">Reference proteome</keyword>
<organism evidence="2 3">
    <name type="scientific">Actinoallomurus acaciae</name>
    <dbReference type="NCBI Taxonomy" id="502577"/>
    <lineage>
        <taxon>Bacteria</taxon>
        <taxon>Bacillati</taxon>
        <taxon>Actinomycetota</taxon>
        <taxon>Actinomycetes</taxon>
        <taxon>Streptosporangiales</taxon>
        <taxon>Thermomonosporaceae</taxon>
        <taxon>Actinoallomurus</taxon>
    </lineage>
</organism>
<comment type="caution">
    <text evidence="2">The sequence shown here is derived from an EMBL/GenBank/DDBJ whole genome shotgun (WGS) entry which is preliminary data.</text>
</comment>